<keyword evidence="1" id="KW-1185">Reference proteome</keyword>
<accession>A0A1I8BPR8</accession>
<evidence type="ECO:0000313" key="2">
    <source>
        <dbReference type="WBParaSite" id="MhA1_Contig42.frz3.gene39"/>
    </source>
</evidence>
<reference evidence="2" key="1">
    <citation type="submission" date="2016-11" db="UniProtKB">
        <authorList>
            <consortium name="WormBaseParasite"/>
        </authorList>
    </citation>
    <scope>IDENTIFICATION</scope>
</reference>
<protein>
    <submittedName>
        <fullName evidence="2">Uncharacterized protein</fullName>
    </submittedName>
</protein>
<dbReference type="AlphaFoldDB" id="A0A1I8BPR8"/>
<dbReference type="WBParaSite" id="MhA1_Contig42.frz3.gene39">
    <property type="protein sequence ID" value="MhA1_Contig42.frz3.gene39"/>
    <property type="gene ID" value="MhA1_Contig42.frz3.gene39"/>
</dbReference>
<dbReference type="Proteomes" id="UP000095281">
    <property type="component" value="Unplaced"/>
</dbReference>
<evidence type="ECO:0000313" key="1">
    <source>
        <dbReference type="Proteomes" id="UP000095281"/>
    </source>
</evidence>
<organism evidence="1 2">
    <name type="scientific">Meloidogyne hapla</name>
    <name type="common">Root-knot nematode worm</name>
    <dbReference type="NCBI Taxonomy" id="6305"/>
    <lineage>
        <taxon>Eukaryota</taxon>
        <taxon>Metazoa</taxon>
        <taxon>Ecdysozoa</taxon>
        <taxon>Nematoda</taxon>
        <taxon>Chromadorea</taxon>
        <taxon>Rhabditida</taxon>
        <taxon>Tylenchina</taxon>
        <taxon>Tylenchomorpha</taxon>
        <taxon>Tylenchoidea</taxon>
        <taxon>Meloidogynidae</taxon>
        <taxon>Meloidogyninae</taxon>
        <taxon>Meloidogyne</taxon>
    </lineage>
</organism>
<proteinExistence type="predicted"/>
<name>A0A1I8BPR8_MELHA</name>
<sequence>MFQLRRFSTTLVRSVPLPIKRVSFQNDVKEALPDSPQQRMTLAAKFIDEKDTASASYEIWSAASLQLSIFLRTYELDVDSVFMMSSVVSYLAKHCTPDPHEFIGNWASAYIASKNANRDENDLDSIYYWMLDVSKFCNTLYDINNQNLFNKQQMLDEWNGSLSQELLVPVMENGNVVYKKNGKMKQMKL</sequence>